<feature type="signal peptide" evidence="3">
    <location>
        <begin position="1"/>
        <end position="24"/>
    </location>
</feature>
<evidence type="ECO:0000313" key="5">
    <source>
        <dbReference type="EMBL" id="KAG7604166.1"/>
    </source>
</evidence>
<dbReference type="SMR" id="A0A8T2D096"/>
<feature type="chain" id="PRO_5035787298" evidence="3">
    <location>
        <begin position="25"/>
        <end position="95"/>
    </location>
</feature>
<keyword evidence="2" id="KW-0446">Lipid-binding</keyword>
<proteinExistence type="predicted"/>
<evidence type="ECO:0000256" key="1">
    <source>
        <dbReference type="ARBA" id="ARBA00022448"/>
    </source>
</evidence>
<dbReference type="InterPro" id="IPR033872">
    <property type="entry name" value="nsLTP2"/>
</dbReference>
<gene>
    <name evidence="5" type="ORF">ISN45_At05g032480</name>
</gene>
<dbReference type="CDD" id="cd01959">
    <property type="entry name" value="nsLTP2"/>
    <property type="match status" value="1"/>
</dbReference>
<dbReference type="Pfam" id="PF00234">
    <property type="entry name" value="Tryp_alpha_amyl"/>
    <property type="match status" value="1"/>
</dbReference>
<keyword evidence="1" id="KW-0813">Transport</keyword>
<keyword evidence="6" id="KW-1185">Reference proteome</keyword>
<dbReference type="PANTHER" id="PTHR33214">
    <property type="entry name" value="BIFUNCTIONAL INHIBITOR/LIPID-TRANSFER PROTEIN/SEED STORAGE 2S ALBUMIN SUPERFAMILY PROTEIN"/>
    <property type="match status" value="1"/>
</dbReference>
<dbReference type="SUPFAM" id="SSF47699">
    <property type="entry name" value="Bifunctional inhibitor/lipid-transfer protein/seed storage 2S albumin"/>
    <property type="match status" value="1"/>
</dbReference>
<keyword evidence="3" id="KW-0732">Signal</keyword>
<protein>
    <submittedName>
        <fullName evidence="5">Bifunctional inhibitor/plant lipid transfer protein/seed storage helical domain</fullName>
    </submittedName>
</protein>
<evidence type="ECO:0000256" key="2">
    <source>
        <dbReference type="ARBA" id="ARBA00023121"/>
    </source>
</evidence>
<name>A0A8T2D096_9BRAS</name>
<dbReference type="InterPro" id="IPR016140">
    <property type="entry name" value="Bifunc_inhib/LTP/seed_store"/>
</dbReference>
<organism evidence="5 6">
    <name type="scientific">Arabidopsis thaliana x Arabidopsis arenosa</name>
    <dbReference type="NCBI Taxonomy" id="1240361"/>
    <lineage>
        <taxon>Eukaryota</taxon>
        <taxon>Viridiplantae</taxon>
        <taxon>Streptophyta</taxon>
        <taxon>Embryophyta</taxon>
        <taxon>Tracheophyta</taxon>
        <taxon>Spermatophyta</taxon>
        <taxon>Magnoliopsida</taxon>
        <taxon>eudicotyledons</taxon>
        <taxon>Gunneridae</taxon>
        <taxon>Pentapetalae</taxon>
        <taxon>rosids</taxon>
        <taxon>malvids</taxon>
        <taxon>Brassicales</taxon>
        <taxon>Brassicaceae</taxon>
        <taxon>Camelineae</taxon>
        <taxon>Arabidopsis</taxon>
    </lineage>
</organism>
<evidence type="ECO:0000259" key="4">
    <source>
        <dbReference type="Pfam" id="PF00234"/>
    </source>
</evidence>
<dbReference type="InterPro" id="IPR036312">
    <property type="entry name" value="Bifun_inhib/LTP/seed_sf"/>
</dbReference>
<dbReference type="PANTHER" id="PTHR33214:SF82">
    <property type="entry name" value="BIFUNCTIONAL INHIBITOR_LIPID-TRANSFER PROTEIN_SEED STORAGE 2S ALBUMIN SUPERFAMILY PROTEIN"/>
    <property type="match status" value="1"/>
</dbReference>
<accession>A0A8T2D096</accession>
<sequence>MKFMTLMVITFVIIVLSSPILMKAEETQSCVPMELMPCLPAMTKREQPTKDCCENLIKQKTCLCDYIKNPLYSMFTISLVARKVLETCNVPYTSC</sequence>
<evidence type="ECO:0000313" key="6">
    <source>
        <dbReference type="Proteomes" id="UP000694240"/>
    </source>
</evidence>
<dbReference type="GO" id="GO:0008289">
    <property type="term" value="F:lipid binding"/>
    <property type="evidence" value="ECO:0007669"/>
    <property type="project" value="UniProtKB-KW"/>
</dbReference>
<dbReference type="GO" id="GO:0006869">
    <property type="term" value="P:lipid transport"/>
    <property type="evidence" value="ECO:0007669"/>
    <property type="project" value="InterPro"/>
</dbReference>
<comment type="caution">
    <text evidence="5">The sequence shown here is derived from an EMBL/GenBank/DDBJ whole genome shotgun (WGS) entry which is preliminary data.</text>
</comment>
<dbReference type="AlphaFoldDB" id="A0A8T2D096"/>
<dbReference type="Proteomes" id="UP000694240">
    <property type="component" value="Chromosome 5"/>
</dbReference>
<dbReference type="EMBL" id="JAEFBK010000005">
    <property type="protein sequence ID" value="KAG7604166.1"/>
    <property type="molecule type" value="Genomic_DNA"/>
</dbReference>
<feature type="domain" description="Bifunctional inhibitor/plant lipid transfer protein/seed storage helical" evidence="4">
    <location>
        <begin position="32"/>
        <end position="95"/>
    </location>
</feature>
<dbReference type="Gene3D" id="1.10.110.10">
    <property type="entry name" value="Plant lipid-transfer and hydrophobic proteins"/>
    <property type="match status" value="1"/>
</dbReference>
<evidence type="ECO:0000256" key="3">
    <source>
        <dbReference type="SAM" id="SignalP"/>
    </source>
</evidence>
<reference evidence="5 6" key="1">
    <citation type="submission" date="2020-12" db="EMBL/GenBank/DDBJ databases">
        <title>Concerted genomic and epigenomic changes stabilize Arabidopsis allopolyploids.</title>
        <authorList>
            <person name="Chen Z."/>
        </authorList>
    </citation>
    <scope>NUCLEOTIDE SEQUENCE [LARGE SCALE GENOMIC DNA]</scope>
    <source>
        <strain evidence="5">Allo738</strain>
        <tissue evidence="5">Leaf</tissue>
    </source>
</reference>